<evidence type="ECO:0000313" key="3">
    <source>
        <dbReference type="Proteomes" id="UP000250140"/>
    </source>
</evidence>
<feature type="compositionally biased region" description="Polar residues" evidence="1">
    <location>
        <begin position="279"/>
        <end position="289"/>
    </location>
</feature>
<feature type="region of interest" description="Disordered" evidence="1">
    <location>
        <begin position="269"/>
        <end position="292"/>
    </location>
</feature>
<evidence type="ECO:0000256" key="1">
    <source>
        <dbReference type="SAM" id="MobiDB-lite"/>
    </source>
</evidence>
<evidence type="ECO:0008006" key="4">
    <source>
        <dbReference type="Google" id="ProtNLM"/>
    </source>
</evidence>
<dbReference type="AlphaFoldDB" id="A0A8E2EML5"/>
<protein>
    <recommendedName>
        <fullName evidence="4">NACHT-NTPase and P-loop NTPases N-terminal domain-containing protein</fullName>
    </recommendedName>
</protein>
<dbReference type="EMBL" id="KV751119">
    <property type="protein sequence ID" value="OCL01501.1"/>
    <property type="molecule type" value="Genomic_DNA"/>
</dbReference>
<gene>
    <name evidence="2" type="ORF">AOQ84DRAFT_357847</name>
</gene>
<name>A0A8E2EML5_9PEZI</name>
<reference evidence="2 3" key="1">
    <citation type="journal article" date="2016" name="Nat. Commun.">
        <title>Ectomycorrhizal ecology is imprinted in the genome of the dominant symbiotic fungus Cenococcum geophilum.</title>
        <authorList>
            <consortium name="DOE Joint Genome Institute"/>
            <person name="Peter M."/>
            <person name="Kohler A."/>
            <person name="Ohm R.A."/>
            <person name="Kuo A."/>
            <person name="Krutzmann J."/>
            <person name="Morin E."/>
            <person name="Arend M."/>
            <person name="Barry K.W."/>
            <person name="Binder M."/>
            <person name="Choi C."/>
            <person name="Clum A."/>
            <person name="Copeland A."/>
            <person name="Grisel N."/>
            <person name="Haridas S."/>
            <person name="Kipfer T."/>
            <person name="LaButti K."/>
            <person name="Lindquist E."/>
            <person name="Lipzen A."/>
            <person name="Maire R."/>
            <person name="Meier B."/>
            <person name="Mihaltcheva S."/>
            <person name="Molinier V."/>
            <person name="Murat C."/>
            <person name="Poggeler S."/>
            <person name="Quandt C.A."/>
            <person name="Sperisen C."/>
            <person name="Tritt A."/>
            <person name="Tisserant E."/>
            <person name="Crous P.W."/>
            <person name="Henrissat B."/>
            <person name="Nehls U."/>
            <person name="Egli S."/>
            <person name="Spatafora J.W."/>
            <person name="Grigoriev I.V."/>
            <person name="Martin F.M."/>
        </authorList>
    </citation>
    <scope>NUCLEOTIDE SEQUENCE [LARGE SCALE GENOMIC DNA]</scope>
    <source>
        <strain evidence="2 3">CBS 207.34</strain>
    </source>
</reference>
<accession>A0A8E2EML5</accession>
<keyword evidence="3" id="KW-1185">Reference proteome</keyword>
<dbReference type="Proteomes" id="UP000250140">
    <property type="component" value="Unassembled WGS sequence"/>
</dbReference>
<sequence>MSGVEAFGVLTGVFQLVDSGFKISQALRHVHKLVNGDPNLFQQQLDQINQLIYTAKLIKTSDIFQHGDITIPLKALIDETQQLQGILEEIISTASRKRGMSYLRAIVNSGRESRIRRAFTTLEEKKSTLTLCTLSTCSKLILQARDQIGEQVPLIRKSISDIESSFRQYPEILSEIHKVQKQLLQCRCMAASAISFPEEKHTPPCSSESSSSLFDSNKSTSRNLIVRSQGTLVGKKMLCSPTDQNPLQFGVVSLTEPIASTERPIQRNVPYPETAFGSPDTSSRTTNSRPGHRYHQVCATGSARQINGNIGCGHALSDPDLHYGRIIATGNSRQVNGNIFDPSFATAFFSN</sequence>
<dbReference type="OrthoDB" id="3562540at2759"/>
<organism evidence="2 3">
    <name type="scientific">Glonium stellatum</name>
    <dbReference type="NCBI Taxonomy" id="574774"/>
    <lineage>
        <taxon>Eukaryota</taxon>
        <taxon>Fungi</taxon>
        <taxon>Dikarya</taxon>
        <taxon>Ascomycota</taxon>
        <taxon>Pezizomycotina</taxon>
        <taxon>Dothideomycetes</taxon>
        <taxon>Pleosporomycetidae</taxon>
        <taxon>Gloniales</taxon>
        <taxon>Gloniaceae</taxon>
        <taxon>Glonium</taxon>
    </lineage>
</organism>
<proteinExistence type="predicted"/>
<evidence type="ECO:0000313" key="2">
    <source>
        <dbReference type="EMBL" id="OCL01501.1"/>
    </source>
</evidence>